<comment type="similarity">
    <text evidence="7">Belongs to the binding-protein-dependent transport system permease family.</text>
</comment>
<evidence type="ECO:0000256" key="1">
    <source>
        <dbReference type="ARBA" id="ARBA00004651"/>
    </source>
</evidence>
<dbReference type="SUPFAM" id="SSF161098">
    <property type="entry name" value="MetI-like"/>
    <property type="match status" value="1"/>
</dbReference>
<sequence>MTAEARHETAGERLAGLLLAPVRWGMNLIDRPMTWLQRRLGLGGVAAAFLAPNLLVFGIFVLFPMMLNVAYSFTGGGALFLNNRVFVGTLQYETLLSCRDFLDASSCREDRFWRAVGNTGFFVIVQVAALVLISLATALVLNREMRARGFWRAVFFFPVLLSPVVVALIWKWILQRNGLLNAVLVELSFEPTLWLVNRGWAMFWAIFLSIWAHLGFYTLILLAGLQAIPRELYEAAEMDGAPSWRVLTRITLPLLWPNLVVVILLALIRAVQVFDEVFVLTGGGPGTATLFLVQYIYETGLAQQVRNLGLASAASILMAAVLIVLTLVQLLASAWRERKEQR</sequence>
<dbReference type="InterPro" id="IPR051393">
    <property type="entry name" value="ABC_transporter_permease"/>
</dbReference>
<evidence type="ECO:0000313" key="10">
    <source>
        <dbReference type="Proteomes" id="UP001320831"/>
    </source>
</evidence>
<gene>
    <name evidence="9" type="ORF">N5A92_21770</name>
</gene>
<dbReference type="Pfam" id="PF00528">
    <property type="entry name" value="BPD_transp_1"/>
    <property type="match status" value="1"/>
</dbReference>
<feature type="domain" description="ABC transmembrane type-1" evidence="8">
    <location>
        <begin position="116"/>
        <end position="329"/>
    </location>
</feature>
<evidence type="ECO:0000259" key="8">
    <source>
        <dbReference type="PROSITE" id="PS50928"/>
    </source>
</evidence>
<dbReference type="RefSeq" id="WP_260906342.1">
    <property type="nucleotide sequence ID" value="NZ_JAOCZP010000008.1"/>
</dbReference>
<reference evidence="9 10" key="1">
    <citation type="submission" date="2022-09" db="EMBL/GenBank/DDBJ databases">
        <title>Chelativorans salina sp. nov., a novel slightly halophilic bacterium isolated from a saline lake sediment enrichment.</title>
        <authorList>
            <person name="Gao L."/>
            <person name="Fang B.-Z."/>
            <person name="Li W.-J."/>
        </authorList>
    </citation>
    <scope>NUCLEOTIDE SEQUENCE [LARGE SCALE GENOMIC DNA]</scope>
    <source>
        <strain evidence="9 10">EGI FJ00035</strain>
    </source>
</reference>
<evidence type="ECO:0000256" key="7">
    <source>
        <dbReference type="RuleBase" id="RU363032"/>
    </source>
</evidence>
<organism evidence="9 10">
    <name type="scientific">Chelativorans salis</name>
    <dbReference type="NCBI Taxonomy" id="2978478"/>
    <lineage>
        <taxon>Bacteria</taxon>
        <taxon>Pseudomonadati</taxon>
        <taxon>Pseudomonadota</taxon>
        <taxon>Alphaproteobacteria</taxon>
        <taxon>Hyphomicrobiales</taxon>
        <taxon>Phyllobacteriaceae</taxon>
        <taxon>Chelativorans</taxon>
    </lineage>
</organism>
<evidence type="ECO:0000256" key="2">
    <source>
        <dbReference type="ARBA" id="ARBA00022448"/>
    </source>
</evidence>
<evidence type="ECO:0000313" key="9">
    <source>
        <dbReference type="EMBL" id="MCT7377653.1"/>
    </source>
</evidence>
<feature type="transmembrane region" description="Helical" evidence="7">
    <location>
        <begin position="309"/>
        <end position="332"/>
    </location>
</feature>
<feature type="transmembrane region" description="Helical" evidence="7">
    <location>
        <begin position="203"/>
        <end position="226"/>
    </location>
</feature>
<feature type="transmembrane region" description="Helical" evidence="7">
    <location>
        <begin position="121"/>
        <end position="141"/>
    </location>
</feature>
<name>A0ABT2LVP6_9HYPH</name>
<keyword evidence="5 7" id="KW-1133">Transmembrane helix</keyword>
<evidence type="ECO:0000256" key="6">
    <source>
        <dbReference type="ARBA" id="ARBA00023136"/>
    </source>
</evidence>
<dbReference type="EMBL" id="JAOCZP010000008">
    <property type="protein sequence ID" value="MCT7377653.1"/>
    <property type="molecule type" value="Genomic_DNA"/>
</dbReference>
<feature type="transmembrane region" description="Helical" evidence="7">
    <location>
        <begin position="277"/>
        <end position="297"/>
    </location>
</feature>
<keyword evidence="10" id="KW-1185">Reference proteome</keyword>
<keyword evidence="4 7" id="KW-0812">Transmembrane</keyword>
<dbReference type="InterPro" id="IPR035906">
    <property type="entry name" value="MetI-like_sf"/>
</dbReference>
<comment type="subcellular location">
    <subcellularLocation>
        <location evidence="1 7">Cell membrane</location>
        <topology evidence="1 7">Multi-pass membrane protein</topology>
    </subcellularLocation>
</comment>
<accession>A0ABT2LVP6</accession>
<dbReference type="CDD" id="cd06261">
    <property type="entry name" value="TM_PBP2"/>
    <property type="match status" value="1"/>
</dbReference>
<dbReference type="PANTHER" id="PTHR30193">
    <property type="entry name" value="ABC TRANSPORTER PERMEASE PROTEIN"/>
    <property type="match status" value="1"/>
</dbReference>
<feature type="transmembrane region" description="Helical" evidence="7">
    <location>
        <begin position="246"/>
        <end position="268"/>
    </location>
</feature>
<keyword evidence="2 7" id="KW-0813">Transport</keyword>
<dbReference type="PROSITE" id="PS50928">
    <property type="entry name" value="ABC_TM1"/>
    <property type="match status" value="1"/>
</dbReference>
<dbReference type="InterPro" id="IPR000515">
    <property type="entry name" value="MetI-like"/>
</dbReference>
<feature type="transmembrane region" description="Helical" evidence="7">
    <location>
        <begin position="40"/>
        <end position="63"/>
    </location>
</feature>
<keyword evidence="6 7" id="KW-0472">Membrane</keyword>
<proteinExistence type="inferred from homology"/>
<evidence type="ECO:0000256" key="4">
    <source>
        <dbReference type="ARBA" id="ARBA00022692"/>
    </source>
</evidence>
<feature type="transmembrane region" description="Helical" evidence="7">
    <location>
        <begin position="153"/>
        <end position="173"/>
    </location>
</feature>
<dbReference type="Gene3D" id="1.10.3720.10">
    <property type="entry name" value="MetI-like"/>
    <property type="match status" value="1"/>
</dbReference>
<keyword evidence="3" id="KW-1003">Cell membrane</keyword>
<evidence type="ECO:0000256" key="5">
    <source>
        <dbReference type="ARBA" id="ARBA00022989"/>
    </source>
</evidence>
<dbReference type="PANTHER" id="PTHR30193:SF41">
    <property type="entry name" value="DIACETYLCHITOBIOSE UPTAKE SYSTEM PERMEASE PROTEIN NGCF"/>
    <property type="match status" value="1"/>
</dbReference>
<protein>
    <submittedName>
        <fullName evidence="9">Sugar ABC transporter permease</fullName>
    </submittedName>
</protein>
<evidence type="ECO:0000256" key="3">
    <source>
        <dbReference type="ARBA" id="ARBA00022475"/>
    </source>
</evidence>
<dbReference type="Proteomes" id="UP001320831">
    <property type="component" value="Unassembled WGS sequence"/>
</dbReference>
<comment type="caution">
    <text evidence="9">The sequence shown here is derived from an EMBL/GenBank/DDBJ whole genome shotgun (WGS) entry which is preliminary data.</text>
</comment>